<dbReference type="InterPro" id="IPR002656">
    <property type="entry name" value="Acyl_transf_3_dom"/>
</dbReference>
<feature type="domain" description="Acyltransferase 3" evidence="2">
    <location>
        <begin position="10"/>
        <end position="297"/>
    </location>
</feature>
<feature type="transmembrane region" description="Helical" evidence="1">
    <location>
        <begin position="12"/>
        <end position="30"/>
    </location>
</feature>
<keyword evidence="1" id="KW-1133">Transmembrane helix</keyword>
<dbReference type="RefSeq" id="WP_187072588.1">
    <property type="nucleotide sequence ID" value="NZ_JACRYL010000017.1"/>
</dbReference>
<protein>
    <submittedName>
        <fullName evidence="3">Acyltransferase</fullName>
    </submittedName>
</protein>
<dbReference type="Proteomes" id="UP000652755">
    <property type="component" value="Unassembled WGS sequence"/>
</dbReference>
<feature type="transmembrane region" description="Helical" evidence="1">
    <location>
        <begin position="86"/>
        <end position="104"/>
    </location>
</feature>
<dbReference type="Pfam" id="PF01757">
    <property type="entry name" value="Acyl_transf_3"/>
    <property type="match status" value="1"/>
</dbReference>
<evidence type="ECO:0000259" key="2">
    <source>
        <dbReference type="Pfam" id="PF01757"/>
    </source>
</evidence>
<dbReference type="EMBL" id="JACRYL010000017">
    <property type="protein sequence ID" value="MBC6112160.1"/>
    <property type="molecule type" value="Genomic_DNA"/>
</dbReference>
<dbReference type="InterPro" id="IPR050879">
    <property type="entry name" value="Acyltransferase_3"/>
</dbReference>
<reference evidence="3 4" key="1">
    <citation type="submission" date="2020-08" db="EMBL/GenBank/DDBJ databases">
        <authorList>
            <person name="Sun Q."/>
            <person name="Inoue M."/>
        </authorList>
    </citation>
    <scope>NUCLEOTIDE SEQUENCE [LARGE SCALE GENOMIC DNA]</scope>
    <source>
        <strain evidence="3 4">CCM 8938</strain>
    </source>
</reference>
<sequence>MIQKETNNILSLDLLRAVASLAVCVTHMSYATEIQHYSINNILIYGQQGVPIFFVISAFIIPYSLWNVDYKLKNFFSFLAKRWVRITLPFIFIVVVCAILEPRFNLSKFLINIFYLVPFTPYEWYSGIFWTLGVEFQLYIIIGLFFPLIRDANKYVLMVVLLVLGLAGSFVSLNGSYMPIIHNLHYFVFGLITLLIKKQKFSLKEGHILLFSLAAFLCFKISFVTGIVGYLTSIIILHANFKIPFVKFFSKISYSLYLTHTLTADLVLLAFVGIAINAYVLFVILLLSCIIMSLIFYEVFERFALKWSKSIKIVSNYSV</sequence>
<feature type="transmembrane region" description="Helical" evidence="1">
    <location>
        <begin position="42"/>
        <end position="65"/>
    </location>
</feature>
<feature type="transmembrane region" description="Helical" evidence="1">
    <location>
        <begin position="155"/>
        <end position="173"/>
    </location>
</feature>
<keyword evidence="1" id="KW-0812">Transmembrane</keyword>
<feature type="transmembrane region" description="Helical" evidence="1">
    <location>
        <begin position="266"/>
        <end position="297"/>
    </location>
</feature>
<organism evidence="3 4">
    <name type="scientific">Pedobacter fastidiosus</name>
    <dbReference type="NCBI Taxonomy" id="2765361"/>
    <lineage>
        <taxon>Bacteria</taxon>
        <taxon>Pseudomonadati</taxon>
        <taxon>Bacteroidota</taxon>
        <taxon>Sphingobacteriia</taxon>
        <taxon>Sphingobacteriales</taxon>
        <taxon>Sphingobacteriaceae</taxon>
        <taxon>Pedobacter</taxon>
    </lineage>
</organism>
<keyword evidence="4" id="KW-1185">Reference proteome</keyword>
<evidence type="ECO:0000256" key="1">
    <source>
        <dbReference type="SAM" id="Phobius"/>
    </source>
</evidence>
<evidence type="ECO:0000313" key="4">
    <source>
        <dbReference type="Proteomes" id="UP000652755"/>
    </source>
</evidence>
<dbReference type="PANTHER" id="PTHR23028">
    <property type="entry name" value="ACETYLTRANSFERASE"/>
    <property type="match status" value="1"/>
</dbReference>
<evidence type="ECO:0000313" key="3">
    <source>
        <dbReference type="EMBL" id="MBC6112160.1"/>
    </source>
</evidence>
<proteinExistence type="predicted"/>
<feature type="transmembrane region" description="Helical" evidence="1">
    <location>
        <begin position="124"/>
        <end position="148"/>
    </location>
</feature>
<dbReference type="GO" id="GO:0016746">
    <property type="term" value="F:acyltransferase activity"/>
    <property type="evidence" value="ECO:0007669"/>
    <property type="project" value="UniProtKB-KW"/>
</dbReference>
<name>A0ABR7KWF7_9SPHI</name>
<keyword evidence="1" id="KW-0472">Membrane</keyword>
<accession>A0ABR7KWF7</accession>
<keyword evidence="3" id="KW-0808">Transferase</keyword>
<feature type="transmembrane region" description="Helical" evidence="1">
    <location>
        <begin position="208"/>
        <end position="237"/>
    </location>
</feature>
<keyword evidence="3" id="KW-0012">Acyltransferase</keyword>
<comment type="caution">
    <text evidence="3">The sequence shown here is derived from an EMBL/GenBank/DDBJ whole genome shotgun (WGS) entry which is preliminary data.</text>
</comment>
<dbReference type="PANTHER" id="PTHR23028:SF53">
    <property type="entry name" value="ACYL_TRANSF_3 DOMAIN-CONTAINING PROTEIN"/>
    <property type="match status" value="1"/>
</dbReference>
<gene>
    <name evidence="3" type="ORF">H7U22_17190</name>
</gene>